<evidence type="ECO:0000256" key="1">
    <source>
        <dbReference type="SAM" id="MobiDB-lite"/>
    </source>
</evidence>
<evidence type="ECO:0000313" key="2">
    <source>
        <dbReference type="EMBL" id="KYN27185.1"/>
    </source>
</evidence>
<sequence length="213" mass="23805">MWRTPGDMEQRVGPTNNVGTDDSRGPGPDSCGKGWVVATNAICDLEIRVLELVHRTGVFQMAGGSEGMESGIGESTNYHGNHRTVAGWYREVRPMPRDYDARKGAEFHYGDKLRDGEVRDFRMAEARSFYVGHINVRELNQSSSRKILATVLTCLRTREVSHLVGKILERRPHRRLSCRAKRQAVKRTAGAAGFMDRAGRFAGEFLRLTLASA</sequence>
<keyword evidence="3" id="KW-1185">Reference proteome</keyword>
<evidence type="ECO:0000313" key="3">
    <source>
        <dbReference type="Proteomes" id="UP000078492"/>
    </source>
</evidence>
<name>A0A195EFZ3_9HYME</name>
<reference evidence="2 3" key="1">
    <citation type="submission" date="2015-09" db="EMBL/GenBank/DDBJ databases">
        <title>Trachymyrmex cornetzi WGS genome.</title>
        <authorList>
            <person name="Nygaard S."/>
            <person name="Hu H."/>
            <person name="Boomsma J."/>
            <person name="Zhang G."/>
        </authorList>
    </citation>
    <scope>NUCLEOTIDE SEQUENCE [LARGE SCALE GENOMIC DNA]</scope>
    <source>
        <strain evidence="2">Tcor2-1</strain>
        <tissue evidence="2">Whole body</tissue>
    </source>
</reference>
<feature type="compositionally biased region" description="Basic and acidic residues" evidence="1">
    <location>
        <begin position="1"/>
        <end position="10"/>
    </location>
</feature>
<accession>A0A195EFZ3</accession>
<dbReference type="EMBL" id="KQ978957">
    <property type="protein sequence ID" value="KYN27185.1"/>
    <property type="molecule type" value="Genomic_DNA"/>
</dbReference>
<gene>
    <name evidence="2" type="ORF">ALC57_03529</name>
</gene>
<dbReference type="Proteomes" id="UP000078492">
    <property type="component" value="Unassembled WGS sequence"/>
</dbReference>
<proteinExistence type="predicted"/>
<dbReference type="AlphaFoldDB" id="A0A195EFZ3"/>
<protein>
    <submittedName>
        <fullName evidence="2">Uncharacterized protein</fullName>
    </submittedName>
</protein>
<organism evidence="2 3">
    <name type="scientific">Trachymyrmex cornetzi</name>
    <dbReference type="NCBI Taxonomy" id="471704"/>
    <lineage>
        <taxon>Eukaryota</taxon>
        <taxon>Metazoa</taxon>
        <taxon>Ecdysozoa</taxon>
        <taxon>Arthropoda</taxon>
        <taxon>Hexapoda</taxon>
        <taxon>Insecta</taxon>
        <taxon>Pterygota</taxon>
        <taxon>Neoptera</taxon>
        <taxon>Endopterygota</taxon>
        <taxon>Hymenoptera</taxon>
        <taxon>Apocrita</taxon>
        <taxon>Aculeata</taxon>
        <taxon>Formicoidea</taxon>
        <taxon>Formicidae</taxon>
        <taxon>Myrmicinae</taxon>
        <taxon>Trachymyrmex</taxon>
    </lineage>
</organism>
<feature type="region of interest" description="Disordered" evidence="1">
    <location>
        <begin position="1"/>
        <end position="29"/>
    </location>
</feature>